<keyword evidence="2" id="KW-1185">Reference proteome</keyword>
<gene>
    <name evidence="1" type="ORF">SEMRO_788_G202610.1</name>
</gene>
<proteinExistence type="predicted"/>
<dbReference type="Proteomes" id="UP001153069">
    <property type="component" value="Unassembled WGS sequence"/>
</dbReference>
<dbReference type="AlphaFoldDB" id="A0A9N8HIJ3"/>
<organism evidence="1 2">
    <name type="scientific">Seminavis robusta</name>
    <dbReference type="NCBI Taxonomy" id="568900"/>
    <lineage>
        <taxon>Eukaryota</taxon>
        <taxon>Sar</taxon>
        <taxon>Stramenopiles</taxon>
        <taxon>Ochrophyta</taxon>
        <taxon>Bacillariophyta</taxon>
        <taxon>Bacillariophyceae</taxon>
        <taxon>Bacillariophycidae</taxon>
        <taxon>Naviculales</taxon>
        <taxon>Naviculaceae</taxon>
        <taxon>Seminavis</taxon>
    </lineage>
</organism>
<sequence>MQALDELESATHPTLREKVETARILTKGFDEQPKDYDNETIAILLHAYNHSDYNPWLQTSLVPLAEALKLSTFDTVRNLDIDGCYNLLVAFKKKWLICNPHCVAAVRSYLQDGTIVDSEFSTNNIHFSKEYNLETMHALLGIYLDLVPEDLTGMVRRTKNSSLPTWGNALPLVGYNNGAPAEPAPGSFAFGGAEIVPQWYGNQNFEEETCTDALLLPAEGDQNQAEPSTGPMDG</sequence>
<accession>A0A9N8HIJ3</accession>
<dbReference type="EMBL" id="CAICTM010000787">
    <property type="protein sequence ID" value="CAB9516518.1"/>
    <property type="molecule type" value="Genomic_DNA"/>
</dbReference>
<name>A0A9N8HIJ3_9STRA</name>
<comment type="caution">
    <text evidence="1">The sequence shown here is derived from an EMBL/GenBank/DDBJ whole genome shotgun (WGS) entry which is preliminary data.</text>
</comment>
<evidence type="ECO:0000313" key="1">
    <source>
        <dbReference type="EMBL" id="CAB9516518.1"/>
    </source>
</evidence>
<reference evidence="1" key="1">
    <citation type="submission" date="2020-06" db="EMBL/GenBank/DDBJ databases">
        <authorList>
            <consortium name="Plant Systems Biology data submission"/>
        </authorList>
    </citation>
    <scope>NUCLEOTIDE SEQUENCE</scope>
    <source>
        <strain evidence="1">D6</strain>
    </source>
</reference>
<evidence type="ECO:0000313" key="2">
    <source>
        <dbReference type="Proteomes" id="UP001153069"/>
    </source>
</evidence>
<protein>
    <submittedName>
        <fullName evidence="1">Uncharacterized protein</fullName>
    </submittedName>
</protein>